<keyword evidence="3" id="KW-0378">Hydrolase</keyword>
<evidence type="ECO:0000259" key="9">
    <source>
        <dbReference type="Pfam" id="PF14509"/>
    </source>
</evidence>
<evidence type="ECO:0000256" key="5">
    <source>
        <dbReference type="ARBA" id="ARBA00023295"/>
    </source>
</evidence>
<evidence type="ECO:0000256" key="2">
    <source>
        <dbReference type="ARBA" id="ARBA00011245"/>
    </source>
</evidence>
<dbReference type="Pfam" id="PF10566">
    <property type="entry name" value="Glyco_hydro_97"/>
    <property type="match status" value="1"/>
</dbReference>
<feature type="domain" description="Glycosyl-hydrolase 97 N-terminal" evidence="8">
    <location>
        <begin position="25"/>
        <end position="292"/>
    </location>
</feature>
<dbReference type="InterPro" id="IPR017853">
    <property type="entry name" value="GH"/>
</dbReference>
<dbReference type="GO" id="GO:0004553">
    <property type="term" value="F:hydrolase activity, hydrolyzing O-glycosyl compounds"/>
    <property type="evidence" value="ECO:0007669"/>
    <property type="project" value="InterPro"/>
</dbReference>
<dbReference type="InterPro" id="IPR013780">
    <property type="entry name" value="Glyco_hydro_b"/>
</dbReference>
<feature type="chain" id="PRO_5040481611" evidence="6">
    <location>
        <begin position="21"/>
        <end position="652"/>
    </location>
</feature>
<dbReference type="GO" id="GO:0030246">
    <property type="term" value="F:carbohydrate binding"/>
    <property type="evidence" value="ECO:0007669"/>
    <property type="project" value="InterPro"/>
</dbReference>
<keyword evidence="6" id="KW-0732">Signal</keyword>
<dbReference type="SUPFAM" id="SSF51445">
    <property type="entry name" value="(Trans)glycosidases"/>
    <property type="match status" value="1"/>
</dbReference>
<feature type="domain" description="Glycosyl-hydrolase 97 catalytic" evidence="7">
    <location>
        <begin position="312"/>
        <end position="462"/>
    </location>
</feature>
<evidence type="ECO:0000313" key="11">
    <source>
        <dbReference type="Proteomes" id="UP000825483"/>
    </source>
</evidence>
<dbReference type="InterPro" id="IPR000111">
    <property type="entry name" value="Glyco_hydro_27/36_CS"/>
</dbReference>
<dbReference type="InterPro" id="IPR013785">
    <property type="entry name" value="Aldolase_TIM"/>
</dbReference>
<evidence type="ECO:0000256" key="1">
    <source>
        <dbReference type="ARBA" id="ARBA00001913"/>
    </source>
</evidence>
<dbReference type="EMBL" id="BPUB01000001">
    <property type="protein sequence ID" value="GJG58360.1"/>
    <property type="molecule type" value="Genomic_DNA"/>
</dbReference>
<organism evidence="10 11">
    <name type="scientific">Prevotella lacticifex</name>
    <dbReference type="NCBI Taxonomy" id="2854755"/>
    <lineage>
        <taxon>Bacteria</taxon>
        <taxon>Pseudomonadati</taxon>
        <taxon>Bacteroidota</taxon>
        <taxon>Bacteroidia</taxon>
        <taxon>Bacteroidales</taxon>
        <taxon>Prevotellaceae</taxon>
        <taxon>Prevotella</taxon>
    </lineage>
</organism>
<dbReference type="PANTHER" id="PTHR35803">
    <property type="entry name" value="GLUCAN 1,4-ALPHA-GLUCOSIDASE SUSB-RELATED"/>
    <property type="match status" value="1"/>
</dbReference>
<dbReference type="Gene3D" id="2.70.98.10">
    <property type="match status" value="1"/>
</dbReference>
<evidence type="ECO:0000256" key="6">
    <source>
        <dbReference type="SAM" id="SignalP"/>
    </source>
</evidence>
<dbReference type="InterPro" id="IPR029486">
    <property type="entry name" value="GH97_N"/>
</dbReference>
<dbReference type="Pfam" id="PF14509">
    <property type="entry name" value="GH97_C"/>
    <property type="match status" value="1"/>
</dbReference>
<evidence type="ECO:0000256" key="3">
    <source>
        <dbReference type="ARBA" id="ARBA00022801"/>
    </source>
</evidence>
<dbReference type="RefSeq" id="WP_223926347.1">
    <property type="nucleotide sequence ID" value="NZ_BPTU01000001.1"/>
</dbReference>
<proteinExistence type="predicted"/>
<dbReference type="AlphaFoldDB" id="A0A9R1C985"/>
<keyword evidence="11" id="KW-1185">Reference proteome</keyword>
<dbReference type="GO" id="GO:0005975">
    <property type="term" value="P:carbohydrate metabolic process"/>
    <property type="evidence" value="ECO:0007669"/>
    <property type="project" value="InterPro"/>
</dbReference>
<dbReference type="Gene3D" id="2.60.40.1180">
    <property type="entry name" value="Golgi alpha-mannosidase II"/>
    <property type="match status" value="1"/>
</dbReference>
<dbReference type="Pfam" id="PF14508">
    <property type="entry name" value="GH97_N"/>
    <property type="match status" value="1"/>
</dbReference>
<keyword evidence="5" id="KW-0326">Glycosidase</keyword>
<evidence type="ECO:0000256" key="4">
    <source>
        <dbReference type="ARBA" id="ARBA00022837"/>
    </source>
</evidence>
<dbReference type="Proteomes" id="UP000825483">
    <property type="component" value="Unassembled WGS sequence"/>
</dbReference>
<dbReference type="InterPro" id="IPR019563">
    <property type="entry name" value="GH97_catalytic"/>
</dbReference>
<dbReference type="GeneID" id="72467609"/>
<evidence type="ECO:0000259" key="8">
    <source>
        <dbReference type="Pfam" id="PF14508"/>
    </source>
</evidence>
<dbReference type="PROSITE" id="PS00512">
    <property type="entry name" value="ALPHA_GALACTOSIDASE"/>
    <property type="match status" value="1"/>
</dbReference>
<dbReference type="InterPro" id="IPR029483">
    <property type="entry name" value="GH97_C"/>
</dbReference>
<accession>A0A9R1C985</accession>
<feature type="signal peptide" evidence="6">
    <location>
        <begin position="1"/>
        <end position="20"/>
    </location>
</feature>
<sequence>MKRTTLFALTIMLAATGAWAGNKTITSPDGKLTVNVSDSAGLLTYSVDYDGQRMLKPSRLGLKADFGDLTTGLAIKASRDYRVDRSYDMTRTKKAHADFHANAADISVVSSRGNTMTVTFVVANNDIAFRYSLPRQKNDNPKAATIFSEASSFNFPDSITTTFLCPQAKPMSGWQRTKPSYEEEYTADAPMDTTSLYGVGYTFPCLFHVGDRGWALVSETGVDGNYVGSRLSDYSRDNGYTIAFPQTGENNGNGSPYAAVALPAVTPWRTITLGTTLSPIVETTIPFDLLEPKYEPTTDYKPGRYTWSWLVWQDPSINYDDQRQFIDLANHFGYEYVLVDDNWDQNIGRDSIERLARYAKYKNIRLMLWYNSNGAENDAPQTPRGIMNDPIARKQEMKWLQHIGVSGIKVDFFGGDKQETMRLYEAILSDANDYGLAVIFHGCTLPRGWERMYPNYIASEAALASENIFFDEHHAQQEGFEMSMHPFARNAVGSFDWGGVIMNDYMSRDNKSRHRRYTSRLFELATTITNQTSVNCVAITPNVVDNLNFLEKDFLHRIPVEWTDVKFIDGYPTRYAVVARKDGNTGRWFVGGINGTNKSMTRTLELPMLAGKKSALYYEDGARHTHMRKVRIPASGKLRVTIPAMGGVIIEE</sequence>
<comment type="caution">
    <text evidence="10">The sequence shown here is derived from an EMBL/GenBank/DDBJ whole genome shotgun (WGS) entry which is preliminary data.</text>
</comment>
<feature type="domain" description="Glycosyl-hydrolase 97 C-terminal oligomerisation" evidence="9">
    <location>
        <begin position="561"/>
        <end position="650"/>
    </location>
</feature>
<keyword evidence="4" id="KW-0106">Calcium</keyword>
<reference evidence="10" key="1">
    <citation type="journal article" date="2022" name="Int. J. Syst. Evol. Microbiol.">
        <title>Prevotella lacticifex sp. nov., isolated from the rumen of cows.</title>
        <authorList>
            <person name="Shinkai T."/>
            <person name="Ikeyama N."/>
            <person name="Kumagai M."/>
            <person name="Ohmori H."/>
            <person name="Sakamoto M."/>
            <person name="Ohkuma M."/>
            <person name="Mitsumori M."/>
        </authorList>
    </citation>
    <scope>NUCLEOTIDE SEQUENCE</scope>
    <source>
        <strain evidence="10">R5076</strain>
    </source>
</reference>
<dbReference type="Gene3D" id="3.20.20.70">
    <property type="entry name" value="Aldolase class I"/>
    <property type="match status" value="1"/>
</dbReference>
<gene>
    <name evidence="10" type="ORF">PRLR5076_12110</name>
</gene>
<dbReference type="InterPro" id="IPR014718">
    <property type="entry name" value="GH-type_carb-bd"/>
</dbReference>
<name>A0A9R1C985_9BACT</name>
<evidence type="ECO:0000313" key="10">
    <source>
        <dbReference type="EMBL" id="GJG58360.1"/>
    </source>
</evidence>
<protein>
    <submittedName>
        <fullName evidence="10">Alpha-glucosidase</fullName>
    </submittedName>
</protein>
<dbReference type="InterPro" id="IPR052720">
    <property type="entry name" value="Glycosyl_hydrolase_97"/>
</dbReference>
<evidence type="ECO:0000259" key="7">
    <source>
        <dbReference type="Pfam" id="PF10566"/>
    </source>
</evidence>
<comment type="subunit">
    <text evidence="2">Monomer.</text>
</comment>
<comment type="cofactor">
    <cofactor evidence="1">
        <name>Ca(2+)</name>
        <dbReference type="ChEBI" id="CHEBI:29108"/>
    </cofactor>
</comment>
<dbReference type="PANTHER" id="PTHR35803:SF2">
    <property type="entry name" value="RETAINING ALPHA-GALACTOSIDASE"/>
    <property type="match status" value="1"/>
</dbReference>